<protein>
    <recommendedName>
        <fullName evidence="3">Particle protein</fullName>
    </recommendedName>
</protein>
<evidence type="ECO:0000313" key="1">
    <source>
        <dbReference type="EMBL" id="AUV61757.1"/>
    </source>
</evidence>
<proteinExistence type="predicted"/>
<organism evidence="1 2">
    <name type="scientific">Pseudomonas phage Bjorn</name>
    <dbReference type="NCBI Taxonomy" id="2079288"/>
    <lineage>
        <taxon>Viruses</taxon>
        <taxon>Duplodnaviria</taxon>
        <taxon>Heunggongvirae</taxon>
        <taxon>Uroviricota</taxon>
        <taxon>Caudoviricetes</taxon>
        <taxon>Bjornvirus</taxon>
        <taxon>Bjornvirus bjorn</taxon>
    </lineage>
</organism>
<reference evidence="1 2" key="1">
    <citation type="submission" date="2018-01" db="EMBL/GenBank/DDBJ databases">
        <title>Pseudomonas phages infecting Pseudomonas sp. isolated from Prunus avium.</title>
        <authorList>
            <person name="Colberg O."/>
            <person name="Byth Carstens A."/>
        </authorList>
    </citation>
    <scope>NUCLEOTIDE SEQUENCE [LARGE SCALE GENOMIC DNA]</scope>
</reference>
<dbReference type="EMBL" id="MG775259">
    <property type="protein sequence ID" value="AUV61757.1"/>
    <property type="molecule type" value="Genomic_DNA"/>
</dbReference>
<sequence>MALERQEVKNAVGIITDVAPADLPMEKWSSGNNVRFKNGKAQKALGYQYIFGTGDFPTLTLFPFIQDKVPYWVLGAANQLYTADGTTILNVSRTTGGAYNASPTDNWIGSSLNGVLVMNNPNDVPQAKLPNTNNFVNLPNWPANTTARIMRPYKNYLIALNVSKNSVENNTLVKWSSPADPGNVPFTWDETDPKNDAGENTLADTNGAIVDGRKLRDQFIIYKEDSVYSMRYIGGIYVFQFAQLFDDVGMLGPNCAVEFDGKHFVVGNGDVYVHNGVQKASVIDGKMRNFLFNDINSENYKKTFVVADHLNTEMWICYSSTRVDIGSYCDRAIVWNWVEDTWAIRDLPNVSGGAYGIIDPKESNLWMDDNNAWESDTTVWGEGSYNPSKSKLLFTSFTEEKIFLMGDLTTFADQPFLSSLERTDIYMGEDRYMKTISAIIPHMSGNGVCNIYVGSADVQGAGVRWRGPYPYQIGYQYKIDTKVVGRYIGLKFEFPSNGNWTFNGYSVEYAPLAGMR</sequence>
<name>A0A2K9VHH7_9CAUD</name>
<evidence type="ECO:0000313" key="2">
    <source>
        <dbReference type="Proteomes" id="UP000240564"/>
    </source>
</evidence>
<gene>
    <name evidence="1" type="ORF">PsPhBjorn_gp59</name>
</gene>
<dbReference type="Proteomes" id="UP000240564">
    <property type="component" value="Segment"/>
</dbReference>
<keyword evidence="2" id="KW-1185">Reference proteome</keyword>
<evidence type="ECO:0008006" key="3">
    <source>
        <dbReference type="Google" id="ProtNLM"/>
    </source>
</evidence>
<accession>A0A2K9VHH7</accession>
<dbReference type="OrthoDB" id="1513at10239"/>